<reference evidence="9" key="1">
    <citation type="submission" date="2016-11" db="UniProtKB">
        <authorList>
            <consortium name="WormBaseParasite"/>
        </authorList>
    </citation>
    <scope>IDENTIFICATION</scope>
</reference>
<proteinExistence type="inferred from homology"/>
<feature type="region of interest" description="Disordered" evidence="6">
    <location>
        <begin position="388"/>
        <end position="441"/>
    </location>
</feature>
<feature type="compositionally biased region" description="Basic residues" evidence="6">
    <location>
        <begin position="412"/>
        <end position="423"/>
    </location>
</feature>
<sequence>MADSRDGSENNTLSDRELDYDEDDDHDRHNSFQSDNGNDDDLFDTALEPTANSEKHENVAVVSSAPPTTTVQTATSTTSINAALLNSHGKRYCCYVGNMTWWTTDEDLGGLVKDLGVDDLLDIKFYENRNNGQSKGYALVMFASEPSVKTCLEVLPSRLLHNQSLVVLPYTKASLAKFEEATKRLEARNDKKDQKTEKQPGFVGTVRLGAAATAQPQMGAMGLNQMRPQFTGPAVPLMRVSTSAVPGVNPAMSLSRTVNLTGPPPQALNTMNRPPPSYGGRSLTQPPPAFPPPGAHINPNVYPGFATGQIVPPTEQLSEAEFEEVMSRNRTVATSAITRAVQDAASGDINGAYETLSTAMSLIRQSRVAYDERCKALVNSLQDTLHGLESKSSYSSRKHRSGRDRSRTPERSRKRHRRSRSRSRSRDRSDRYDYSPRHRRY</sequence>
<dbReference type="GO" id="GO:0006397">
    <property type="term" value="P:mRNA processing"/>
    <property type="evidence" value="ECO:0007669"/>
    <property type="project" value="UniProtKB-KW"/>
</dbReference>
<dbReference type="AlphaFoldDB" id="A0A1I8A9P0"/>
<keyword evidence="5" id="KW-0694">RNA-binding</keyword>
<organism evidence="8 9">
    <name type="scientific">Steinernema glaseri</name>
    <dbReference type="NCBI Taxonomy" id="37863"/>
    <lineage>
        <taxon>Eukaryota</taxon>
        <taxon>Metazoa</taxon>
        <taxon>Ecdysozoa</taxon>
        <taxon>Nematoda</taxon>
        <taxon>Chromadorea</taxon>
        <taxon>Rhabditida</taxon>
        <taxon>Tylenchina</taxon>
        <taxon>Panagrolaimomorpha</taxon>
        <taxon>Strongyloidoidea</taxon>
        <taxon>Steinernematidae</taxon>
        <taxon>Steinernema</taxon>
    </lineage>
</organism>
<dbReference type="InterPro" id="IPR035979">
    <property type="entry name" value="RBD_domain_sf"/>
</dbReference>
<dbReference type="PROSITE" id="PS50102">
    <property type="entry name" value="RRM"/>
    <property type="match status" value="1"/>
</dbReference>
<evidence type="ECO:0000256" key="6">
    <source>
        <dbReference type="SAM" id="MobiDB-lite"/>
    </source>
</evidence>
<dbReference type="InterPro" id="IPR012677">
    <property type="entry name" value="Nucleotide-bd_a/b_plait_sf"/>
</dbReference>
<evidence type="ECO:0000313" key="9">
    <source>
        <dbReference type="WBParaSite" id="L893_g34095.t1"/>
    </source>
</evidence>
<dbReference type="InterPro" id="IPR000504">
    <property type="entry name" value="RRM_dom"/>
</dbReference>
<feature type="region of interest" description="Disordered" evidence="6">
    <location>
        <begin position="1"/>
        <end position="73"/>
    </location>
</feature>
<evidence type="ECO:0000256" key="3">
    <source>
        <dbReference type="ARBA" id="ARBA00022664"/>
    </source>
</evidence>
<dbReference type="InterPro" id="IPR034772">
    <property type="entry name" value="CPSF6/7"/>
</dbReference>
<dbReference type="PANTHER" id="PTHR23204">
    <property type="entry name" value="CLEAVAGE AND POLYADENYLATION SPECIFIC FACTOR"/>
    <property type="match status" value="1"/>
</dbReference>
<keyword evidence="3" id="KW-0507">mRNA processing</keyword>
<evidence type="ECO:0000313" key="8">
    <source>
        <dbReference type="Proteomes" id="UP000095287"/>
    </source>
</evidence>
<evidence type="ECO:0000256" key="2">
    <source>
        <dbReference type="ARBA" id="ARBA00006265"/>
    </source>
</evidence>
<evidence type="ECO:0000256" key="4">
    <source>
        <dbReference type="ARBA" id="ARBA00023242"/>
    </source>
</evidence>
<dbReference type="GO" id="GO:0003723">
    <property type="term" value="F:RNA binding"/>
    <property type="evidence" value="ECO:0007669"/>
    <property type="project" value="UniProtKB-UniRule"/>
</dbReference>
<feature type="compositionally biased region" description="Low complexity" evidence="6">
    <location>
        <begin position="59"/>
        <end position="73"/>
    </location>
</feature>
<keyword evidence="8" id="KW-1185">Reference proteome</keyword>
<dbReference type="InterPro" id="IPR057951">
    <property type="entry name" value="CPSF6/7_RSLD_N"/>
</dbReference>
<name>A0A1I8A9P0_9BILA</name>
<dbReference type="Proteomes" id="UP000095287">
    <property type="component" value="Unplaced"/>
</dbReference>
<dbReference type="Pfam" id="PF25524">
    <property type="entry name" value="RSLD_CPSF6"/>
    <property type="match status" value="1"/>
</dbReference>
<protein>
    <submittedName>
        <fullName evidence="9">RRM domain-containing protein</fullName>
    </submittedName>
</protein>
<comment type="similarity">
    <text evidence="2">Belongs to the RRM CPSF6/7 family.</text>
</comment>
<dbReference type="WBParaSite" id="L893_g34095.t1">
    <property type="protein sequence ID" value="L893_g34095.t1"/>
    <property type="gene ID" value="L893_g34095"/>
</dbReference>
<dbReference type="SMART" id="SM00360">
    <property type="entry name" value="RRM"/>
    <property type="match status" value="1"/>
</dbReference>
<keyword evidence="4" id="KW-0539">Nucleus</keyword>
<dbReference type="GO" id="GO:0005634">
    <property type="term" value="C:nucleus"/>
    <property type="evidence" value="ECO:0007669"/>
    <property type="project" value="UniProtKB-SubCell"/>
</dbReference>
<dbReference type="Pfam" id="PF00076">
    <property type="entry name" value="RRM_1"/>
    <property type="match status" value="1"/>
</dbReference>
<feature type="domain" description="RRM" evidence="7">
    <location>
        <begin position="92"/>
        <end position="172"/>
    </location>
</feature>
<evidence type="ECO:0000256" key="1">
    <source>
        <dbReference type="ARBA" id="ARBA00004123"/>
    </source>
</evidence>
<accession>A0A1I8A9P0</accession>
<evidence type="ECO:0000256" key="5">
    <source>
        <dbReference type="PROSITE-ProRule" id="PRU00176"/>
    </source>
</evidence>
<dbReference type="SUPFAM" id="SSF54928">
    <property type="entry name" value="RNA-binding domain, RBD"/>
    <property type="match status" value="1"/>
</dbReference>
<feature type="compositionally biased region" description="Basic and acidic residues" evidence="6">
    <location>
        <begin position="424"/>
        <end position="441"/>
    </location>
</feature>
<evidence type="ECO:0000259" key="7">
    <source>
        <dbReference type="PROSITE" id="PS50102"/>
    </source>
</evidence>
<comment type="subcellular location">
    <subcellularLocation>
        <location evidence="1">Nucleus</location>
    </subcellularLocation>
</comment>
<dbReference type="Gene3D" id="3.30.70.330">
    <property type="match status" value="1"/>
</dbReference>